<organism evidence="5 6">
    <name type="scientific">Odoribacter laneus YIT 12061</name>
    <dbReference type="NCBI Taxonomy" id="742817"/>
    <lineage>
        <taxon>Bacteria</taxon>
        <taxon>Pseudomonadati</taxon>
        <taxon>Bacteroidota</taxon>
        <taxon>Bacteroidia</taxon>
        <taxon>Bacteroidales</taxon>
        <taxon>Odoribacteraceae</taxon>
        <taxon>Odoribacter</taxon>
    </lineage>
</organism>
<keyword evidence="2 4" id="KW-0732">Signal</keyword>
<sequence>MRNKMKWLLLAVFTMAALGASAQQKPVKLGHIESSKLIAAMPEMAAAQKQLETKQDDIQKESQNLRTQWQNLVTDYQKNEATYSDIIKTSKQQEIEELGQRIQKFEEIAMNEFKKAQDELLQPIMDKAHKAIQDVAKENSFTYIFDMNSGAILYASETSEDILPLVKKKLGIQ</sequence>
<proteinExistence type="inferred from homology"/>
<comment type="similarity">
    <text evidence="1">Belongs to the Skp family.</text>
</comment>
<accession>H1DJB4</accession>
<dbReference type="GO" id="GO:0050821">
    <property type="term" value="P:protein stabilization"/>
    <property type="evidence" value="ECO:0007669"/>
    <property type="project" value="TreeGrafter"/>
</dbReference>
<dbReference type="GeneID" id="98069544"/>
<evidence type="ECO:0000256" key="1">
    <source>
        <dbReference type="ARBA" id="ARBA00009091"/>
    </source>
</evidence>
<feature type="coiled-coil region" evidence="3">
    <location>
        <begin position="44"/>
        <end position="108"/>
    </location>
</feature>
<dbReference type="STRING" id="742817.HMPREF9449_01986"/>
<feature type="chain" id="PRO_5003548744" description="Outer membrane protein" evidence="4">
    <location>
        <begin position="23"/>
        <end position="173"/>
    </location>
</feature>
<dbReference type="SMART" id="SM00935">
    <property type="entry name" value="OmpH"/>
    <property type="match status" value="1"/>
</dbReference>
<dbReference type="AlphaFoldDB" id="H1DJB4"/>
<evidence type="ECO:0000256" key="3">
    <source>
        <dbReference type="SAM" id="Coils"/>
    </source>
</evidence>
<gene>
    <name evidence="5" type="ORF">HMPREF9449_01986</name>
</gene>
<keyword evidence="6" id="KW-1185">Reference proteome</keyword>
<evidence type="ECO:0008006" key="7">
    <source>
        <dbReference type="Google" id="ProtNLM"/>
    </source>
</evidence>
<dbReference type="RefSeq" id="WP_009137133.1">
    <property type="nucleotide sequence ID" value="NZ_JH594596.1"/>
</dbReference>
<evidence type="ECO:0000256" key="2">
    <source>
        <dbReference type="ARBA" id="ARBA00022729"/>
    </source>
</evidence>
<reference evidence="5 6" key="1">
    <citation type="submission" date="2012-01" db="EMBL/GenBank/DDBJ databases">
        <title>The Genome Sequence of Odoribacter laneus YIT 12061.</title>
        <authorList>
            <consortium name="The Broad Institute Genome Sequencing Platform"/>
            <person name="Earl A."/>
            <person name="Ward D."/>
            <person name="Feldgarden M."/>
            <person name="Gevers D."/>
            <person name="Morotomi M."/>
            <person name="Young S.K."/>
            <person name="Zeng Q."/>
            <person name="Gargeya S."/>
            <person name="Fitzgerald M."/>
            <person name="Haas B."/>
            <person name="Abouelleil A."/>
            <person name="Alvarado L."/>
            <person name="Arachchi H.M."/>
            <person name="Berlin A."/>
            <person name="Chapman S.B."/>
            <person name="Gearin G."/>
            <person name="Goldberg J."/>
            <person name="Griggs A."/>
            <person name="Gujja S."/>
            <person name="Hansen M."/>
            <person name="Heiman D."/>
            <person name="Howarth C."/>
            <person name="Larimer J."/>
            <person name="Lui A."/>
            <person name="MacDonald P.J.P."/>
            <person name="McCowen C."/>
            <person name="Montmayeur A."/>
            <person name="Murphy C."/>
            <person name="Neiman D."/>
            <person name="Pearson M."/>
            <person name="Priest M."/>
            <person name="Roberts A."/>
            <person name="Saif S."/>
            <person name="Shea T."/>
            <person name="Sisk P."/>
            <person name="Stolte C."/>
            <person name="Sykes S."/>
            <person name="Wortman J."/>
            <person name="Nusbaum C."/>
            <person name="Birren B."/>
        </authorList>
    </citation>
    <scope>NUCLEOTIDE SEQUENCE [LARGE SCALE GENOMIC DNA]</scope>
    <source>
        <strain evidence="5 6">YIT 12061</strain>
    </source>
</reference>
<dbReference type="HOGENOM" id="CLU_053320_3_1_10"/>
<name>H1DJB4_9BACT</name>
<dbReference type="Proteomes" id="UP000004892">
    <property type="component" value="Unassembled WGS sequence"/>
</dbReference>
<dbReference type="PANTHER" id="PTHR35089">
    <property type="entry name" value="CHAPERONE PROTEIN SKP"/>
    <property type="match status" value="1"/>
</dbReference>
<dbReference type="GO" id="GO:0051082">
    <property type="term" value="F:unfolded protein binding"/>
    <property type="evidence" value="ECO:0007669"/>
    <property type="project" value="InterPro"/>
</dbReference>
<evidence type="ECO:0000256" key="4">
    <source>
        <dbReference type="SAM" id="SignalP"/>
    </source>
</evidence>
<comment type="caution">
    <text evidence="5">The sequence shown here is derived from an EMBL/GenBank/DDBJ whole genome shotgun (WGS) entry which is preliminary data.</text>
</comment>
<evidence type="ECO:0000313" key="5">
    <source>
        <dbReference type="EMBL" id="EHP46369.1"/>
    </source>
</evidence>
<dbReference type="GO" id="GO:0005829">
    <property type="term" value="C:cytosol"/>
    <property type="evidence" value="ECO:0007669"/>
    <property type="project" value="TreeGrafter"/>
</dbReference>
<feature type="signal peptide" evidence="4">
    <location>
        <begin position="1"/>
        <end position="22"/>
    </location>
</feature>
<dbReference type="InterPro" id="IPR005632">
    <property type="entry name" value="Chaperone_Skp"/>
</dbReference>
<evidence type="ECO:0000313" key="6">
    <source>
        <dbReference type="Proteomes" id="UP000004892"/>
    </source>
</evidence>
<dbReference type="PANTHER" id="PTHR35089:SF1">
    <property type="entry name" value="CHAPERONE PROTEIN SKP"/>
    <property type="match status" value="1"/>
</dbReference>
<dbReference type="PATRIC" id="fig|742817.3.peg.2117"/>
<dbReference type="eggNOG" id="COG2825">
    <property type="taxonomic scope" value="Bacteria"/>
</dbReference>
<dbReference type="SUPFAM" id="SSF111384">
    <property type="entry name" value="OmpH-like"/>
    <property type="match status" value="1"/>
</dbReference>
<dbReference type="Pfam" id="PF03938">
    <property type="entry name" value="OmpH"/>
    <property type="match status" value="1"/>
</dbReference>
<dbReference type="EMBL" id="ADMC01000025">
    <property type="protein sequence ID" value="EHP46369.1"/>
    <property type="molecule type" value="Genomic_DNA"/>
</dbReference>
<dbReference type="Gene3D" id="3.30.910.20">
    <property type="entry name" value="Skp domain"/>
    <property type="match status" value="1"/>
</dbReference>
<dbReference type="InterPro" id="IPR024930">
    <property type="entry name" value="Skp_dom_sf"/>
</dbReference>
<protein>
    <recommendedName>
        <fullName evidence="7">Outer membrane protein</fullName>
    </recommendedName>
</protein>
<keyword evidence="3" id="KW-0175">Coiled coil</keyword>